<protein>
    <submittedName>
        <fullName evidence="3">RCG43323, isoform CRA_c</fullName>
    </submittedName>
</protein>
<evidence type="ECO:0000313" key="3">
    <source>
        <dbReference type="EMBL" id="EDM08938.1"/>
    </source>
</evidence>
<dbReference type="InterPro" id="IPR039919">
    <property type="entry name" value="ARHGEF10/ARHGEF17"/>
</dbReference>
<name>A6IWD6_RAT</name>
<dbReference type="PANTHER" id="PTHR12877:SF14">
    <property type="entry name" value="RHO GUANINE NUCLEOTIDE EXCHANGE FACTOR 10"/>
    <property type="match status" value="1"/>
</dbReference>
<dbReference type="PANTHER" id="PTHR12877">
    <property type="entry name" value="RHO GUANINE NUCLEOTIDE EXCHANGE FACTOR"/>
    <property type="match status" value="1"/>
</dbReference>
<evidence type="ECO:0000256" key="1">
    <source>
        <dbReference type="ARBA" id="ARBA00022658"/>
    </source>
</evidence>
<feature type="compositionally biased region" description="Basic and acidic residues" evidence="2">
    <location>
        <begin position="49"/>
        <end position="59"/>
    </location>
</feature>
<keyword evidence="1" id="KW-0344">Guanine-nucleotide releasing factor</keyword>
<dbReference type="GO" id="GO:0005085">
    <property type="term" value="F:guanyl-nucleotide exchange factor activity"/>
    <property type="evidence" value="ECO:0007669"/>
    <property type="project" value="UniProtKB-KW"/>
</dbReference>
<organism evidence="3 4">
    <name type="scientific">Rattus norvegicus</name>
    <name type="common">Rat</name>
    <dbReference type="NCBI Taxonomy" id="10116"/>
    <lineage>
        <taxon>Eukaryota</taxon>
        <taxon>Metazoa</taxon>
        <taxon>Chordata</taxon>
        <taxon>Craniata</taxon>
        <taxon>Vertebrata</taxon>
        <taxon>Euteleostomi</taxon>
        <taxon>Mammalia</taxon>
        <taxon>Eutheria</taxon>
        <taxon>Euarchontoglires</taxon>
        <taxon>Glires</taxon>
        <taxon>Rodentia</taxon>
        <taxon>Myomorpha</taxon>
        <taxon>Muroidea</taxon>
        <taxon>Muridae</taxon>
        <taxon>Murinae</taxon>
        <taxon>Rattus</taxon>
    </lineage>
</organism>
<dbReference type="Pfam" id="PF19056">
    <property type="entry name" value="WD40_2"/>
    <property type="match status" value="1"/>
</dbReference>
<evidence type="ECO:0000256" key="2">
    <source>
        <dbReference type="SAM" id="MobiDB-lite"/>
    </source>
</evidence>
<feature type="region of interest" description="Disordered" evidence="2">
    <location>
        <begin position="49"/>
        <end position="78"/>
    </location>
</feature>
<dbReference type="Proteomes" id="UP000234681">
    <property type="component" value="Chromosome 16"/>
</dbReference>
<sequence length="191" mass="20419">MVGTSLGVVVALPVPRLQGIPKVTGRGMVSYHAHNGPVKFIVTATAFQNKDRARDRPRSSSELQDEDPKDLLCGEEGTSCLGQTDTSTAVWLGDSLGLTAQNDLSSSSGSLSHGSSSLEHRSVDSSLCDLLRDPSAFPRSRAQSSRRARASSALVVCGGQGHRRVHRKARQPSQEDLVSSVMVWQIPLLGM</sequence>
<dbReference type="AlphaFoldDB" id="A6IWD6"/>
<accession>A6IWD6</accession>
<gene>
    <name evidence="3" type="ORF">rCG_43323</name>
</gene>
<reference evidence="3 4" key="1">
    <citation type="submission" date="2005-09" db="EMBL/GenBank/DDBJ databases">
        <authorList>
            <person name="Mural R.J."/>
            <person name="Li P.W."/>
            <person name="Adams M.D."/>
            <person name="Amanatides P.G."/>
            <person name="Baden-Tillson H."/>
            <person name="Barnstead M."/>
            <person name="Chin S.H."/>
            <person name="Dew I."/>
            <person name="Evans C.A."/>
            <person name="Ferriera S."/>
            <person name="Flanigan M."/>
            <person name="Fosler C."/>
            <person name="Glodek A."/>
            <person name="Gu Z."/>
            <person name="Holt R.A."/>
            <person name="Jennings D."/>
            <person name="Kraft C.L."/>
            <person name="Lu F."/>
            <person name="Nguyen T."/>
            <person name="Nusskern D.R."/>
            <person name="Pfannkoch C.M."/>
            <person name="Sitter C."/>
            <person name="Sutton G.G."/>
            <person name="Venter J.C."/>
            <person name="Wang Z."/>
            <person name="Woodage T."/>
            <person name="Zheng X.H."/>
            <person name="Zhong F."/>
        </authorList>
    </citation>
    <scope>NUCLEOTIDE SEQUENCE [LARGE SCALE GENOMIC DNA]</scope>
    <source>
        <strain>BN</strain>
        <strain evidence="4">Sprague-Dawley</strain>
    </source>
</reference>
<evidence type="ECO:0000313" key="4">
    <source>
        <dbReference type="Proteomes" id="UP000234681"/>
    </source>
</evidence>
<proteinExistence type="predicted"/>
<dbReference type="EMBL" id="CH473970">
    <property type="protein sequence ID" value="EDM08938.1"/>
    <property type="molecule type" value="Genomic_DNA"/>
</dbReference>